<name>A0A8B9Q030_APTOW</name>
<proteinExistence type="inferred from homology"/>
<dbReference type="SUPFAM" id="SSF52540">
    <property type="entry name" value="P-loop containing nucleoside triphosphate hydrolases"/>
    <property type="match status" value="2"/>
</dbReference>
<dbReference type="GO" id="GO:0016887">
    <property type="term" value="F:ATP hydrolysis activity"/>
    <property type="evidence" value="ECO:0007669"/>
    <property type="project" value="InterPro"/>
</dbReference>
<keyword evidence="2 3" id="KW-0175">Coiled coil</keyword>
<protein>
    <submittedName>
        <fullName evidence="6">Neuron navigator 3</fullName>
    </submittedName>
</protein>
<feature type="domain" description="AAA+ ATPase" evidence="5">
    <location>
        <begin position="1504"/>
        <end position="1658"/>
    </location>
</feature>
<evidence type="ECO:0000256" key="4">
    <source>
        <dbReference type="SAM" id="MobiDB-lite"/>
    </source>
</evidence>
<feature type="compositionally biased region" description="Low complexity" evidence="4">
    <location>
        <begin position="1216"/>
        <end position="1228"/>
    </location>
</feature>
<feature type="region of interest" description="Disordered" evidence="4">
    <location>
        <begin position="89"/>
        <end position="149"/>
    </location>
</feature>
<dbReference type="InterPro" id="IPR027417">
    <property type="entry name" value="P-loop_NTPase"/>
</dbReference>
<accession>A0A8B9Q030</accession>
<feature type="coiled-coil region" evidence="3">
    <location>
        <begin position="1056"/>
        <end position="1132"/>
    </location>
</feature>
<organism evidence="6 7">
    <name type="scientific">Apteryx owenii</name>
    <name type="common">Little spotted kiwi</name>
    <dbReference type="NCBI Taxonomy" id="8824"/>
    <lineage>
        <taxon>Eukaryota</taxon>
        <taxon>Metazoa</taxon>
        <taxon>Chordata</taxon>
        <taxon>Craniata</taxon>
        <taxon>Vertebrata</taxon>
        <taxon>Euteleostomi</taxon>
        <taxon>Archelosauria</taxon>
        <taxon>Archosauria</taxon>
        <taxon>Dinosauria</taxon>
        <taxon>Saurischia</taxon>
        <taxon>Theropoda</taxon>
        <taxon>Coelurosauria</taxon>
        <taxon>Aves</taxon>
        <taxon>Palaeognathae</taxon>
        <taxon>Apterygiformes</taxon>
        <taxon>Apterygidae</taxon>
        <taxon>Apteryx</taxon>
    </lineage>
</organism>
<feature type="compositionally biased region" description="Basic and acidic residues" evidence="4">
    <location>
        <begin position="929"/>
        <end position="938"/>
    </location>
</feature>
<evidence type="ECO:0000256" key="2">
    <source>
        <dbReference type="ARBA" id="ARBA00023054"/>
    </source>
</evidence>
<dbReference type="InterPro" id="IPR039041">
    <property type="entry name" value="Nav/unc-53"/>
</dbReference>
<evidence type="ECO:0000256" key="1">
    <source>
        <dbReference type="ARBA" id="ARBA00006255"/>
    </source>
</evidence>
<dbReference type="Pfam" id="PF25408">
    <property type="entry name" value="AAA_lid_NAV1"/>
    <property type="match status" value="1"/>
</dbReference>
<dbReference type="Pfam" id="PF00004">
    <property type="entry name" value="AAA"/>
    <property type="match status" value="1"/>
</dbReference>
<evidence type="ECO:0000313" key="7">
    <source>
        <dbReference type="Proteomes" id="UP000694424"/>
    </source>
</evidence>
<dbReference type="CDD" id="cd00009">
    <property type="entry name" value="AAA"/>
    <property type="match status" value="1"/>
</dbReference>
<feature type="region of interest" description="Disordered" evidence="4">
    <location>
        <begin position="914"/>
        <end position="961"/>
    </location>
</feature>
<evidence type="ECO:0000256" key="3">
    <source>
        <dbReference type="SAM" id="Coils"/>
    </source>
</evidence>
<feature type="compositionally biased region" description="Gly residues" evidence="4">
    <location>
        <begin position="803"/>
        <end position="812"/>
    </location>
</feature>
<feature type="compositionally biased region" description="Low complexity" evidence="4">
    <location>
        <begin position="760"/>
        <end position="770"/>
    </location>
</feature>
<feature type="compositionally biased region" description="Low complexity" evidence="4">
    <location>
        <begin position="571"/>
        <end position="599"/>
    </location>
</feature>
<feature type="region of interest" description="Disordered" evidence="4">
    <location>
        <begin position="1306"/>
        <end position="1337"/>
    </location>
</feature>
<feature type="compositionally biased region" description="Polar residues" evidence="4">
    <location>
        <begin position="132"/>
        <end position="142"/>
    </location>
</feature>
<dbReference type="InterPro" id="IPR003593">
    <property type="entry name" value="AAA+_ATPase"/>
</dbReference>
<feature type="compositionally biased region" description="Low complexity" evidence="4">
    <location>
        <begin position="714"/>
        <end position="738"/>
    </location>
</feature>
<feature type="compositionally biased region" description="Polar residues" evidence="4">
    <location>
        <begin position="914"/>
        <end position="928"/>
    </location>
</feature>
<feature type="compositionally biased region" description="Low complexity" evidence="4">
    <location>
        <begin position="1157"/>
        <end position="1174"/>
    </location>
</feature>
<dbReference type="InterPro" id="IPR057568">
    <property type="entry name" value="CortBP2_NAV1-like_AAA_lid"/>
</dbReference>
<dbReference type="SMART" id="SM00382">
    <property type="entry name" value="AAA"/>
    <property type="match status" value="1"/>
</dbReference>
<feature type="compositionally biased region" description="Low complexity" evidence="4">
    <location>
        <begin position="1322"/>
        <end position="1337"/>
    </location>
</feature>
<reference evidence="6" key="1">
    <citation type="submission" date="2025-08" db="UniProtKB">
        <authorList>
            <consortium name="Ensembl"/>
        </authorList>
    </citation>
    <scope>IDENTIFICATION</scope>
</reference>
<feature type="compositionally biased region" description="Polar residues" evidence="4">
    <location>
        <begin position="486"/>
        <end position="495"/>
    </location>
</feature>
<keyword evidence="7" id="KW-1185">Reference proteome</keyword>
<feature type="region of interest" description="Disordered" evidence="4">
    <location>
        <begin position="858"/>
        <end position="883"/>
    </location>
</feature>
<dbReference type="Proteomes" id="UP000694424">
    <property type="component" value="Unplaced"/>
</dbReference>
<evidence type="ECO:0000259" key="5">
    <source>
        <dbReference type="SMART" id="SM00382"/>
    </source>
</evidence>
<dbReference type="PANTHER" id="PTHR12784">
    <property type="entry name" value="STEERIN"/>
    <property type="match status" value="1"/>
</dbReference>
<dbReference type="Pfam" id="PF23092">
    <property type="entry name" value="Ubiquitin_6"/>
    <property type="match status" value="1"/>
</dbReference>
<dbReference type="GO" id="GO:0022008">
    <property type="term" value="P:neurogenesis"/>
    <property type="evidence" value="ECO:0007669"/>
    <property type="project" value="InterPro"/>
</dbReference>
<sequence length="1827" mass="197463">MQRSAELSVFKGKEVGRRCARLQKQKSLTNLTLINEGEKKRYSYRENWFGNASKSSQSYHQREAEAGSRSSLSKSLSQSVHSLCHTSLTTPQTFQMLPPPGSRTSRRSAGRRADEGFEIDNEEGGKSDDENASCTSHFPSRNWTEEEEEGCLREGTAHLDEDVIITMLGDLEQVLYTDILGEDPETRRMRTVKNIADLRQNLEETMSSLRGTQISHSTLETTFDSTVTTEVNGRSIPSLTSRSTPVTWRLGQASPRLQAGDAPSLGAGYPRSSANRFIHTDPSRFMYTTPLRRAAVSRLGNISQIDMSEKGSNDLDMSAEVDVGGYMSDGDILGKSLRTDDINSGYMTDGGLNLYTRSLNRIPDLAASRDVIQRGVHDVTVDADSWDDSSSVSSGLSDTLDNLSTDDLNTTSSVSSYSNITASSRKNTHLKTDSEKRSVTDSETWGSTEELKKPEEDFDSSLDSSGKWKGLPSGLSEESEKGGQKASLSVSQTGSWRRGMTAQVGTTQSRHKAGTSALKTPGKTDDAKASEKVKTPLKGASIQRSPSDAGKSSGDEGKKPPSGIGRSTATGSFGFKKSGMGSSTIITTSGATITSGSATLGKMPKSSAISGKSNAGRKTSLDGSQNQDDGVLHVNSKTTLQYRSLPRPSKSSGSGIPGRGGHRSSTSSIDSNVSSKSAGAAATKLREPSKIGSGRSSPVTINQTDKEKEKVAVSDSESVSLSSSPKSSPTSASTSGTPGLRQPGSKYPDIASPTFRRLFGAKASGKAASAPSTEGVKPTSAMPSPSTTLARQGSLESPSSGTGSMGSAGGQSGSSSPLFSKPSDLNADVVSLSHSLASSPASVHSFTSGGLVWAANLSSSSAGSKDTPSYQSMTSLHTSSESIDLPLSHHGSLSGLTTSTQEVQSLLMRTGSVRSTLSERYTPSSRQTSQEEGKEWLRSHSTGGLQDTGSQSPLVSPSAMSSSATGKYHFSNLVSPTSLSQFNLPGPSMMRSNSIPAQDTSFDLYDDSQMCGSATSLEERPRAISHSGSFRDSMEEVHGSSLSLVSSTSSLYSTQIQKLRRELVASQEKVATLTSQLSANAHLVAAFEKSLGNMTGRLQSLTMTAEQKESELIELRETIEMLKAQNSAAQAAIQGALNGPDHTHKDLRIRRQHSSESVSSINSATSHSSIGSGNDADSKKKKKKNWLRSSFKQAFGKKKSTKPPSSHSDIEELTDSSLPSSPKLPHSSAECGAPSMKPSQSTSAICECTEAEAEIILQLKSELREKELKLTDIRLEALSSAHHLDQIREAMNRMQNEIEILKAENDRLKAESGNTGKPARPSSESSSSTSSSSSRQSLGLSLNNLNITESVTSDILLDDVTDGALHKEGHSVKILVTINKGYSRAKDQKTHAYLIGSIGVSGKTKWDVLDGVVRRLFKEYIFQVDPATSLGLSSDCIASYCIGDVIRAHSLEVPELLPCGYLVGDNNIITVNLKGVEENSLDSFVFDTLIPKPITQRYFNLLMEHRRIILSGPSGTGKTYLANRLAEYIITKSGRKKTEDAIATFNVDHKSSKDLRQYLANLAEQCSADNNGADLPVVIILDNLHHISSLSDIFNGFLNCKYNKCPYIIGTMNQGVSSSPNLELHHNFRWVLCANHTEPVKGFLGRYLRRKLIETEIEKNIRNNELIKIIDWIPKTWHHLNSFLETHSSSDVTIGPRLFLPCPMDVDGSRVWFTDLWNYSLVPYLLEAVREGLQMYGKRAPWEDPSKWVADTYPWSSASLQHEWPSLLQLRPEDVGYEGYTSAKEGTTSKHVPQSETEGDPLVRFKLWEKCSAVCTLLPHIKLYNVQ</sequence>
<feature type="compositionally biased region" description="Basic and acidic residues" evidence="4">
    <location>
        <begin position="430"/>
        <end position="440"/>
    </location>
</feature>
<feature type="compositionally biased region" description="Low complexity" evidence="4">
    <location>
        <begin position="950"/>
        <end position="961"/>
    </location>
</feature>
<dbReference type="InterPro" id="IPR003959">
    <property type="entry name" value="ATPase_AAA_core"/>
</dbReference>
<dbReference type="FunFam" id="3.40.50.300:FF:000316">
    <property type="entry name" value="Putative neuron navigator 3"/>
    <property type="match status" value="1"/>
</dbReference>
<feature type="compositionally biased region" description="Low complexity" evidence="4">
    <location>
        <begin position="664"/>
        <end position="677"/>
    </location>
</feature>
<feature type="compositionally biased region" description="Polar residues" evidence="4">
    <location>
        <begin position="939"/>
        <end position="949"/>
    </location>
</feature>
<feature type="region of interest" description="Disordered" evidence="4">
    <location>
        <begin position="1150"/>
        <end position="1240"/>
    </location>
</feature>
<feature type="compositionally biased region" description="Polar residues" evidence="4">
    <location>
        <begin position="781"/>
        <end position="796"/>
    </location>
</feature>
<feature type="compositionally biased region" description="Polar residues" evidence="4">
    <location>
        <begin position="694"/>
        <end position="703"/>
    </location>
</feature>
<feature type="compositionally biased region" description="Basic and acidic residues" evidence="4">
    <location>
        <begin position="522"/>
        <end position="534"/>
    </location>
</feature>
<dbReference type="PANTHER" id="PTHR12784:SF18">
    <property type="entry name" value="NEURON NAVIGATOR 3"/>
    <property type="match status" value="1"/>
</dbReference>
<comment type="similarity">
    <text evidence="1">Belongs to the Nav/unc-53 family.</text>
</comment>
<dbReference type="GO" id="GO:0005524">
    <property type="term" value="F:ATP binding"/>
    <property type="evidence" value="ECO:0007669"/>
    <property type="project" value="InterPro"/>
</dbReference>
<dbReference type="Ensembl" id="ENSAOWT00000020820.1">
    <property type="protein sequence ID" value="ENSAOWP00000018364.1"/>
    <property type="gene ID" value="ENSAOWG00000012487.1"/>
</dbReference>
<feature type="region of interest" description="Disordered" evidence="4">
    <location>
        <begin position="53"/>
        <end position="72"/>
    </location>
</feature>
<feature type="compositionally biased region" description="Low complexity" evidence="4">
    <location>
        <begin position="388"/>
        <end position="416"/>
    </location>
</feature>
<feature type="region of interest" description="Disordered" evidence="4">
    <location>
        <begin position="383"/>
        <end position="824"/>
    </location>
</feature>
<reference evidence="6" key="2">
    <citation type="submission" date="2025-09" db="UniProtKB">
        <authorList>
            <consortium name="Ensembl"/>
        </authorList>
    </citation>
    <scope>IDENTIFICATION</scope>
</reference>
<feature type="compositionally biased region" description="Polar residues" evidence="4">
    <location>
        <begin position="607"/>
        <end position="628"/>
    </location>
</feature>
<evidence type="ECO:0000313" key="6">
    <source>
        <dbReference type="Ensembl" id="ENSAOWP00000018364.1"/>
    </source>
</evidence>
<dbReference type="Gene3D" id="3.40.50.300">
    <property type="entry name" value="P-loop containing nucleotide triphosphate hydrolases"/>
    <property type="match status" value="1"/>
</dbReference>
<feature type="compositionally biased region" description="Polar residues" evidence="4">
    <location>
        <begin position="858"/>
        <end position="882"/>
    </location>
</feature>
<dbReference type="InterPro" id="IPR057126">
    <property type="entry name" value="NAV1-like_ubiquitin-like"/>
</dbReference>